<dbReference type="InterPro" id="IPR007737">
    <property type="entry name" value="Mga_HTH"/>
</dbReference>
<dbReference type="CDD" id="cd05568">
    <property type="entry name" value="PTS_IIB_bgl_like"/>
    <property type="match status" value="1"/>
</dbReference>
<feature type="domain" description="PRD" evidence="8">
    <location>
        <begin position="189"/>
        <end position="294"/>
    </location>
</feature>
<evidence type="ECO:0000259" key="8">
    <source>
        <dbReference type="PROSITE" id="PS51372"/>
    </source>
</evidence>
<keyword evidence="5" id="KW-0804">Transcription</keyword>
<dbReference type="GO" id="GO:0006355">
    <property type="term" value="P:regulation of DNA-templated transcription"/>
    <property type="evidence" value="ECO:0007669"/>
    <property type="project" value="InterPro"/>
</dbReference>
<dbReference type="InterPro" id="IPR016152">
    <property type="entry name" value="PTrfase/Anion_transptr"/>
</dbReference>
<dbReference type="InterPro" id="IPR002178">
    <property type="entry name" value="PTS_EIIA_type-2_dom"/>
</dbReference>
<dbReference type="PROSITE" id="PS51094">
    <property type="entry name" value="PTS_EIIA_TYPE_2"/>
    <property type="match status" value="1"/>
</dbReference>
<dbReference type="GO" id="GO:0009401">
    <property type="term" value="P:phosphoenolpyruvate-dependent sugar phosphotransferase system"/>
    <property type="evidence" value="ECO:0007669"/>
    <property type="project" value="InterPro"/>
</dbReference>
<dbReference type="SUPFAM" id="SSF46785">
    <property type="entry name" value="Winged helix' DNA-binding domain"/>
    <property type="match status" value="1"/>
</dbReference>
<dbReference type="CDD" id="cd00211">
    <property type="entry name" value="PTS_IIA_fru"/>
    <property type="match status" value="1"/>
</dbReference>
<dbReference type="SUPFAM" id="SSF55804">
    <property type="entry name" value="Phoshotransferase/anion transport protein"/>
    <property type="match status" value="1"/>
</dbReference>
<protein>
    <submittedName>
        <fullName evidence="9">Lichenan operon transcriptional antiterminator</fullName>
    </submittedName>
</protein>
<evidence type="ECO:0000313" key="9">
    <source>
        <dbReference type="EMBL" id="SHH00837.1"/>
    </source>
</evidence>
<dbReference type="InterPro" id="IPR050661">
    <property type="entry name" value="BglG_antiterminators"/>
</dbReference>
<dbReference type="SUPFAM" id="SSF52794">
    <property type="entry name" value="PTS system IIB component-like"/>
    <property type="match status" value="1"/>
</dbReference>
<dbReference type="Gene3D" id="1.10.1790.10">
    <property type="entry name" value="PRD domain"/>
    <property type="match status" value="2"/>
</dbReference>
<dbReference type="InterPro" id="IPR036390">
    <property type="entry name" value="WH_DNA-bd_sf"/>
</dbReference>
<dbReference type="PROSITE" id="PS51099">
    <property type="entry name" value="PTS_EIIB_TYPE_2"/>
    <property type="match status" value="1"/>
</dbReference>
<accession>A0A1M5PGK8</accession>
<dbReference type="PANTHER" id="PTHR30185:SF13">
    <property type="entry name" value="LICABCH OPERON REGULATOR-RELATED"/>
    <property type="match status" value="1"/>
</dbReference>
<dbReference type="Pfam" id="PF00874">
    <property type="entry name" value="PRD"/>
    <property type="match status" value="2"/>
</dbReference>
<evidence type="ECO:0000256" key="5">
    <source>
        <dbReference type="ARBA" id="ARBA00023163"/>
    </source>
</evidence>
<evidence type="ECO:0000256" key="4">
    <source>
        <dbReference type="ARBA" id="ARBA00023159"/>
    </source>
</evidence>
<sequence>MLTTRMRMILKKLMLVDSPLTGKFLAQLNKVTARTTREDIKKLDSLIRQYGAKVEAVVSKGYQLTIFDEEKFRDFLHTIVHLEDQKNRSISQLPEDREIQIIRRLLVTKGYVKLEQLADELYVSKSTVQNDLKQVKERLKLYSIQIHSRPNYGLKLQGDELKLRFCMAEYIVDRTHRHGEHPHHPAIPSIRKEDFVAIDNIIMEQIKQNHISMSDVAIQNLLIHILIAYERIKDGKYITLQSSELKKIVNQSEYEVAKRIVQNVERHLHIQFPDSETAYIAIHLLGTKMIAPLEQAGGLEENLVAPDILPIIMQMLKKIDEEYHLGIQHDKELIVALGLHLKPAINRYKYGMNIRNPLLADIKKSYPLAFESAVLGGMVIEKMTGSEFDENEIGYISLHIGAAMERKNFHTGPKRCLIVCASGFGTAQLIYYKVKTEFRDAVEVIGVIELYKLKDCQLSNIDFIISSVAIDQDIGIPIIRVNAILEKSDMENITSFIHGQESIRTYFQPQLVFLQQNLKNRDEILHYLYQQINQMGLVPNNYLEHIYEREEIAATSYGNLVAIPHPVTPQSKKTFLTVCTLKRAVDWGGKPVQFICLLNVQKDSKEDLQGMYDLLGTIVNSETIVQRLIQATDYYDFIRVLDEYRN</sequence>
<dbReference type="Gene3D" id="1.10.10.10">
    <property type="entry name" value="Winged helix-like DNA-binding domain superfamily/Winged helix DNA-binding domain"/>
    <property type="match status" value="2"/>
</dbReference>
<evidence type="ECO:0000256" key="3">
    <source>
        <dbReference type="ARBA" id="ARBA00023015"/>
    </source>
</evidence>
<dbReference type="Proteomes" id="UP000184079">
    <property type="component" value="Unassembled WGS sequence"/>
</dbReference>
<dbReference type="InterPro" id="IPR013011">
    <property type="entry name" value="PTS_EIIB_2"/>
</dbReference>
<dbReference type="InterPro" id="IPR013196">
    <property type="entry name" value="HTH_11"/>
</dbReference>
<dbReference type="InterPro" id="IPR036095">
    <property type="entry name" value="PTS_EIIB-like_sf"/>
</dbReference>
<feature type="domain" description="PTS EIIA type-2" evidence="6">
    <location>
        <begin position="505"/>
        <end position="644"/>
    </location>
</feature>
<evidence type="ECO:0000259" key="6">
    <source>
        <dbReference type="PROSITE" id="PS51094"/>
    </source>
</evidence>
<dbReference type="Gene3D" id="3.40.50.2300">
    <property type="match status" value="1"/>
</dbReference>
<dbReference type="SUPFAM" id="SSF63520">
    <property type="entry name" value="PTS-regulatory domain, PRD"/>
    <property type="match status" value="2"/>
</dbReference>
<dbReference type="GO" id="GO:0008982">
    <property type="term" value="F:protein-N(PI)-phosphohistidine-sugar phosphotransferase activity"/>
    <property type="evidence" value="ECO:0007669"/>
    <property type="project" value="InterPro"/>
</dbReference>
<dbReference type="PANTHER" id="PTHR30185">
    <property type="entry name" value="CRYPTIC BETA-GLUCOSIDE BGL OPERON ANTITERMINATOR"/>
    <property type="match status" value="1"/>
</dbReference>
<organism evidence="9 10">
    <name type="scientific">Virgibacillus chiguensis</name>
    <dbReference type="NCBI Taxonomy" id="411959"/>
    <lineage>
        <taxon>Bacteria</taxon>
        <taxon>Bacillati</taxon>
        <taxon>Bacillota</taxon>
        <taxon>Bacilli</taxon>
        <taxon>Bacillales</taxon>
        <taxon>Bacillaceae</taxon>
        <taxon>Virgibacillus</taxon>
    </lineage>
</organism>
<dbReference type="Pfam" id="PF08279">
    <property type="entry name" value="HTH_11"/>
    <property type="match status" value="1"/>
</dbReference>
<reference evidence="10" key="1">
    <citation type="submission" date="2016-11" db="EMBL/GenBank/DDBJ databases">
        <authorList>
            <person name="Varghese N."/>
            <person name="Submissions S."/>
        </authorList>
    </citation>
    <scope>NUCLEOTIDE SEQUENCE [LARGE SCALE GENOMIC DNA]</scope>
    <source>
        <strain evidence="10">CGMCC 1.6496</strain>
    </source>
</reference>
<feature type="domain" description="PRD" evidence="8">
    <location>
        <begin position="303"/>
        <end position="410"/>
    </location>
</feature>
<keyword evidence="10" id="KW-1185">Reference proteome</keyword>
<dbReference type="EMBL" id="FQXD01000003">
    <property type="protein sequence ID" value="SHH00837.1"/>
    <property type="molecule type" value="Genomic_DNA"/>
</dbReference>
<keyword evidence="3" id="KW-0805">Transcription regulation</keyword>
<evidence type="ECO:0000313" key="10">
    <source>
        <dbReference type="Proteomes" id="UP000184079"/>
    </source>
</evidence>
<proteinExistence type="predicted"/>
<feature type="domain" description="PTS EIIB type-2" evidence="7">
    <location>
        <begin position="414"/>
        <end position="505"/>
    </location>
</feature>
<keyword evidence="4" id="KW-0010">Activator</keyword>
<dbReference type="PROSITE" id="PS51372">
    <property type="entry name" value="PRD_2"/>
    <property type="match status" value="2"/>
</dbReference>
<dbReference type="AlphaFoldDB" id="A0A1M5PGK8"/>
<dbReference type="InterPro" id="IPR036634">
    <property type="entry name" value="PRD_sf"/>
</dbReference>
<dbReference type="RefSeq" id="WP_073005854.1">
    <property type="nucleotide sequence ID" value="NZ_FQXD01000003.1"/>
</dbReference>
<dbReference type="Gene3D" id="3.40.930.10">
    <property type="entry name" value="Mannitol-specific EII, Chain A"/>
    <property type="match status" value="1"/>
</dbReference>
<dbReference type="Pfam" id="PF05043">
    <property type="entry name" value="Mga"/>
    <property type="match status" value="1"/>
</dbReference>
<dbReference type="OrthoDB" id="3710983at2"/>
<keyword evidence="1" id="KW-0808">Transferase</keyword>
<keyword evidence="2" id="KW-0677">Repeat</keyword>
<evidence type="ECO:0000259" key="7">
    <source>
        <dbReference type="PROSITE" id="PS51099"/>
    </source>
</evidence>
<gene>
    <name evidence="9" type="ORF">SAMN05421807_10356</name>
</gene>
<evidence type="ECO:0000256" key="1">
    <source>
        <dbReference type="ARBA" id="ARBA00022679"/>
    </source>
</evidence>
<evidence type="ECO:0000256" key="2">
    <source>
        <dbReference type="ARBA" id="ARBA00022737"/>
    </source>
</evidence>
<dbReference type="Pfam" id="PF00359">
    <property type="entry name" value="PTS_EIIA_2"/>
    <property type="match status" value="1"/>
</dbReference>
<dbReference type="InterPro" id="IPR036388">
    <property type="entry name" value="WH-like_DNA-bd_sf"/>
</dbReference>
<dbReference type="InterPro" id="IPR011608">
    <property type="entry name" value="PRD"/>
</dbReference>
<name>A0A1M5PGK8_9BACI</name>